<name>G3B0B6_CANTC</name>
<feature type="region of interest" description="Disordered" evidence="5">
    <location>
        <begin position="291"/>
        <end position="344"/>
    </location>
</feature>
<evidence type="ECO:0000313" key="8">
    <source>
        <dbReference type="Proteomes" id="UP000000707"/>
    </source>
</evidence>
<keyword evidence="8" id="KW-1185">Reference proteome</keyword>
<evidence type="ECO:0000256" key="3">
    <source>
        <dbReference type="ARBA" id="ARBA00023242"/>
    </source>
</evidence>
<dbReference type="PANTHER" id="PTHR12728:SF0">
    <property type="entry name" value="RIBOSOME PRODUCTION FACTOR 2 HOMOLOG"/>
    <property type="match status" value="1"/>
</dbReference>
<feature type="domain" description="Brix" evidence="6">
    <location>
        <begin position="28"/>
        <end position="241"/>
    </location>
</feature>
<dbReference type="SUPFAM" id="SSF52954">
    <property type="entry name" value="Class II aaRS ABD-related"/>
    <property type="match status" value="1"/>
</dbReference>
<dbReference type="GO" id="GO:0000463">
    <property type="term" value="P:maturation of LSU-rRNA from tricistronic rRNA transcript (SSU-rRNA, 5.8S rRNA, LSU-rRNA)"/>
    <property type="evidence" value="ECO:0007669"/>
    <property type="project" value="TreeGrafter"/>
</dbReference>
<sequence length="344" mass="39461">MIRTVKPKNARSKRALAKKESKLVENTKSALFVPGSTGNKFLHDAMCDLMAFKKPHAKRFSKKNEVRPFEDPATLEFFSEKNDTSLIVLSSHNKKRPNTLIFSRFFNHKVYDMIELSIQDNHKLLQDFKKLTFTVGLKPMFVFNGPAFDSVPALQHVKSLFMDFFRGEETDLQDVAGLQFVISVSVGEIEDPNSTNLPLVHFRVYKLKSYKSGQKLPRIELEEIGPRFDFKIGRRTSPAPEVEKEAFQKPKQLQAREKKNVKVDFMGDKVAQIHVGNQDLGKLQTRKMKGLKSKYDQLSSDEDDEEGDEIEYDDEDDDEVYDDAQDIISDDEDEEAPSSKKQKV</sequence>
<organism evidence="8">
    <name type="scientific">Candida tenuis (strain ATCC 10573 / BCRC 21748 / CBS 615 / JCM 9827 / NBRC 10315 / NRRL Y-1498 / VKM Y-70)</name>
    <name type="common">Yeast</name>
    <name type="synonym">Yamadazyma tenuis</name>
    <dbReference type="NCBI Taxonomy" id="590646"/>
    <lineage>
        <taxon>Eukaryota</taxon>
        <taxon>Fungi</taxon>
        <taxon>Dikarya</taxon>
        <taxon>Ascomycota</taxon>
        <taxon>Saccharomycotina</taxon>
        <taxon>Pichiomycetes</taxon>
        <taxon>Debaryomycetaceae</taxon>
        <taxon>Yamadazyma</taxon>
    </lineage>
</organism>
<dbReference type="STRING" id="590646.G3B0B6"/>
<dbReference type="Pfam" id="PF04427">
    <property type="entry name" value="Brix"/>
    <property type="match status" value="1"/>
</dbReference>
<dbReference type="SMART" id="SM00879">
    <property type="entry name" value="Brix"/>
    <property type="match status" value="1"/>
</dbReference>
<evidence type="ECO:0000256" key="2">
    <source>
        <dbReference type="ARBA" id="ARBA00010782"/>
    </source>
</evidence>
<dbReference type="AlphaFoldDB" id="G3B0B6"/>
<dbReference type="EMBL" id="GL996514">
    <property type="protein sequence ID" value="EGV65362.1"/>
    <property type="molecule type" value="Genomic_DNA"/>
</dbReference>
<dbReference type="InterPro" id="IPR007109">
    <property type="entry name" value="Brix"/>
</dbReference>
<evidence type="ECO:0000256" key="5">
    <source>
        <dbReference type="SAM" id="MobiDB-lite"/>
    </source>
</evidence>
<dbReference type="PANTHER" id="PTHR12728">
    <property type="entry name" value="BRIX DOMAIN CONTAINING PROTEIN"/>
    <property type="match status" value="1"/>
</dbReference>
<evidence type="ECO:0000259" key="6">
    <source>
        <dbReference type="PROSITE" id="PS50833"/>
    </source>
</evidence>
<dbReference type="eggNOG" id="KOG3031">
    <property type="taxonomic scope" value="Eukaryota"/>
</dbReference>
<dbReference type="GO" id="GO:0005730">
    <property type="term" value="C:nucleolus"/>
    <property type="evidence" value="ECO:0007669"/>
    <property type="project" value="UniProtKB-SubCell"/>
</dbReference>
<reference evidence="7 8" key="1">
    <citation type="journal article" date="2011" name="Proc. Natl. Acad. Sci. U.S.A.">
        <title>Comparative genomics of xylose-fermenting fungi for enhanced biofuel production.</title>
        <authorList>
            <person name="Wohlbach D.J."/>
            <person name="Kuo A."/>
            <person name="Sato T.K."/>
            <person name="Potts K.M."/>
            <person name="Salamov A.A."/>
            <person name="LaButti K.M."/>
            <person name="Sun H."/>
            <person name="Clum A."/>
            <person name="Pangilinan J.L."/>
            <person name="Lindquist E.A."/>
            <person name="Lucas S."/>
            <person name="Lapidus A."/>
            <person name="Jin M."/>
            <person name="Gunawan C."/>
            <person name="Balan V."/>
            <person name="Dale B.E."/>
            <person name="Jeffries T.W."/>
            <person name="Zinkel R."/>
            <person name="Barry K.W."/>
            <person name="Grigoriev I.V."/>
            <person name="Gasch A.P."/>
        </authorList>
    </citation>
    <scope>NUCLEOTIDE SEQUENCE [LARGE SCALE GENOMIC DNA]</scope>
    <source>
        <strain evidence="8">ATCC 10573 / BCRC 21748 / CBS 615 / JCM 9827 / NBRC 10315 / NRRL Y-1498 / VKM Y-70</strain>
    </source>
</reference>
<dbReference type="Proteomes" id="UP000000707">
    <property type="component" value="Unassembled WGS sequence"/>
</dbReference>
<dbReference type="OrthoDB" id="407658at2759"/>
<comment type="subcellular location">
    <subcellularLocation>
        <location evidence="1 4">Nucleus</location>
        <location evidence="1 4">Nucleolus</location>
    </subcellularLocation>
</comment>
<dbReference type="GO" id="GO:0019843">
    <property type="term" value="F:rRNA binding"/>
    <property type="evidence" value="ECO:0007669"/>
    <property type="project" value="UniProtKB-UniRule"/>
</dbReference>
<proteinExistence type="inferred from homology"/>
<keyword evidence="3 4" id="KW-0539">Nucleus</keyword>
<dbReference type="HOGENOM" id="CLU_049783_0_0_1"/>
<dbReference type="GO" id="GO:0000027">
    <property type="term" value="P:ribosomal large subunit assembly"/>
    <property type="evidence" value="ECO:0007669"/>
    <property type="project" value="InterPro"/>
</dbReference>
<accession>G3B0B6</accession>
<dbReference type="PROSITE" id="PS50833">
    <property type="entry name" value="BRIX"/>
    <property type="match status" value="1"/>
</dbReference>
<dbReference type="InterPro" id="IPR039770">
    <property type="entry name" value="Rpf2"/>
</dbReference>
<gene>
    <name evidence="7" type="ORF">CANTEDRAFT_113084</name>
</gene>
<evidence type="ECO:0000313" key="7">
    <source>
        <dbReference type="EMBL" id="EGV65362.1"/>
    </source>
</evidence>
<protein>
    <recommendedName>
        <fullName evidence="4">Ribosome production factor 2 homolog</fullName>
    </recommendedName>
    <alternativeName>
        <fullName evidence="4">Ribosome biogenesis protein RPF2 homolog</fullName>
    </alternativeName>
</protein>
<feature type="compositionally biased region" description="Acidic residues" evidence="5">
    <location>
        <begin position="299"/>
        <end position="336"/>
    </location>
</feature>
<evidence type="ECO:0000256" key="4">
    <source>
        <dbReference type="RuleBase" id="RU367086"/>
    </source>
</evidence>
<comment type="similarity">
    <text evidence="2 4">Belongs to the RPF2 family.</text>
</comment>
<evidence type="ECO:0000256" key="1">
    <source>
        <dbReference type="ARBA" id="ARBA00004604"/>
    </source>
</evidence>